<dbReference type="Gene3D" id="1.10.10.1320">
    <property type="entry name" value="Anti-sigma factor, zinc-finger domain"/>
    <property type="match status" value="1"/>
</dbReference>
<evidence type="ECO:0000313" key="4">
    <source>
        <dbReference type="Proteomes" id="UP000199323"/>
    </source>
</evidence>
<dbReference type="RefSeq" id="WP_093715729.1">
    <property type="nucleotide sequence ID" value="NZ_FONG01000015.1"/>
</dbReference>
<name>A0A1I2IZX5_9ACTN</name>
<sequence length="236" mass="23891">MSCQHDHTNLAAYALTALDPVETTVVAGRVGECDGCRAELARITPVIGALNLLDPAEVAAAPAWTDAPDRKARVARGRGPFSRGRLALAAAVAGGLLGAGAQFALGPSGSDGGPHRAVALEGVRRPVVQAVDATTGVRASVSPRSTAWGTRTTLELSGIRGPLACRLVVIGRDGTRETALTWSVPAEGYGVPGARKKTLTAVGGTGIAAEDVAAYVVETGEGQQLVRVPATDTGAV</sequence>
<gene>
    <name evidence="3" type="ORF">SAMN05216251_115106</name>
</gene>
<organism evidence="3 4">
    <name type="scientific">Actinacidiphila alni</name>
    <dbReference type="NCBI Taxonomy" id="380248"/>
    <lineage>
        <taxon>Bacteria</taxon>
        <taxon>Bacillati</taxon>
        <taxon>Actinomycetota</taxon>
        <taxon>Actinomycetes</taxon>
        <taxon>Kitasatosporales</taxon>
        <taxon>Streptomycetaceae</taxon>
        <taxon>Actinacidiphila</taxon>
    </lineage>
</organism>
<dbReference type="OrthoDB" id="5185837at2"/>
<keyword evidence="4" id="KW-1185">Reference proteome</keyword>
<dbReference type="EMBL" id="FONG01000015">
    <property type="protein sequence ID" value="SFF47280.1"/>
    <property type="molecule type" value="Genomic_DNA"/>
</dbReference>
<dbReference type="InterPro" id="IPR041916">
    <property type="entry name" value="Anti_sigma_zinc_sf"/>
</dbReference>
<proteinExistence type="predicted"/>
<dbReference type="Proteomes" id="UP000199323">
    <property type="component" value="Unassembled WGS sequence"/>
</dbReference>
<reference evidence="3 4" key="1">
    <citation type="submission" date="2016-10" db="EMBL/GenBank/DDBJ databases">
        <authorList>
            <person name="de Groot N.N."/>
        </authorList>
    </citation>
    <scope>NUCLEOTIDE SEQUENCE [LARGE SCALE GENOMIC DNA]</scope>
    <source>
        <strain evidence="3 4">CGMCC 4.3510</strain>
    </source>
</reference>
<dbReference type="AlphaFoldDB" id="A0A1I2IZX5"/>
<protein>
    <recommendedName>
        <fullName evidence="5">Zinc-finger domain-containing protein</fullName>
    </recommendedName>
</protein>
<keyword evidence="1" id="KW-0805">Transcription regulation</keyword>
<dbReference type="STRING" id="380248.SAMN05216251_115106"/>
<evidence type="ECO:0000313" key="3">
    <source>
        <dbReference type="EMBL" id="SFF47280.1"/>
    </source>
</evidence>
<evidence type="ECO:0008006" key="5">
    <source>
        <dbReference type="Google" id="ProtNLM"/>
    </source>
</evidence>
<evidence type="ECO:0000256" key="1">
    <source>
        <dbReference type="ARBA" id="ARBA00023015"/>
    </source>
</evidence>
<evidence type="ECO:0000256" key="2">
    <source>
        <dbReference type="ARBA" id="ARBA00023163"/>
    </source>
</evidence>
<keyword evidence="2" id="KW-0804">Transcription</keyword>
<accession>A0A1I2IZX5</accession>